<name>A0A518CP13_9PLAN</name>
<gene>
    <name evidence="7" type="ORF">Pla110_26980</name>
</gene>
<keyword evidence="8" id="KW-1185">Reference proteome</keyword>
<dbReference type="Gene3D" id="1.10.760.10">
    <property type="entry name" value="Cytochrome c-like domain"/>
    <property type="match status" value="1"/>
</dbReference>
<protein>
    <recommendedName>
        <fullName evidence="6">Cytochrome c domain-containing protein</fullName>
    </recommendedName>
</protein>
<dbReference type="InterPro" id="IPR013427">
    <property type="entry name" value="Haem-bd_dom_put"/>
</dbReference>
<keyword evidence="1 4" id="KW-0349">Heme</keyword>
<evidence type="ECO:0000256" key="3">
    <source>
        <dbReference type="ARBA" id="ARBA00023004"/>
    </source>
</evidence>
<dbReference type="Proteomes" id="UP000317178">
    <property type="component" value="Chromosome"/>
</dbReference>
<dbReference type="PANTHER" id="PTHR33546">
    <property type="entry name" value="LARGE, MULTIFUNCTIONAL SECRETED PROTEIN-RELATED"/>
    <property type="match status" value="1"/>
</dbReference>
<evidence type="ECO:0000313" key="8">
    <source>
        <dbReference type="Proteomes" id="UP000317178"/>
    </source>
</evidence>
<evidence type="ECO:0000313" key="7">
    <source>
        <dbReference type="EMBL" id="QDU80962.1"/>
    </source>
</evidence>
<reference evidence="7 8" key="1">
    <citation type="submission" date="2019-02" db="EMBL/GenBank/DDBJ databases">
        <title>Deep-cultivation of Planctomycetes and their phenomic and genomic characterization uncovers novel biology.</title>
        <authorList>
            <person name="Wiegand S."/>
            <person name="Jogler M."/>
            <person name="Boedeker C."/>
            <person name="Pinto D."/>
            <person name="Vollmers J."/>
            <person name="Rivas-Marin E."/>
            <person name="Kohn T."/>
            <person name="Peeters S.H."/>
            <person name="Heuer A."/>
            <person name="Rast P."/>
            <person name="Oberbeckmann S."/>
            <person name="Bunk B."/>
            <person name="Jeske O."/>
            <person name="Meyerdierks A."/>
            <person name="Storesund J.E."/>
            <person name="Kallscheuer N."/>
            <person name="Luecker S."/>
            <person name="Lage O.M."/>
            <person name="Pohl T."/>
            <person name="Merkel B.J."/>
            <person name="Hornburger P."/>
            <person name="Mueller R.-W."/>
            <person name="Bruemmer F."/>
            <person name="Labrenz M."/>
            <person name="Spormann A.M."/>
            <person name="Op den Camp H."/>
            <person name="Overmann J."/>
            <person name="Amann R."/>
            <person name="Jetten M.S.M."/>
            <person name="Mascher T."/>
            <person name="Medema M.H."/>
            <person name="Devos D.P."/>
            <person name="Kaster A.-K."/>
            <person name="Ovreas L."/>
            <person name="Rohde M."/>
            <person name="Galperin M.Y."/>
            <person name="Jogler C."/>
        </authorList>
    </citation>
    <scope>NUCLEOTIDE SEQUENCE [LARGE SCALE GENOMIC DNA]</scope>
    <source>
        <strain evidence="7 8">Pla110</strain>
    </source>
</reference>
<dbReference type="NCBIfam" id="TIGR02604">
    <property type="entry name" value="Piru_Ver_Nterm"/>
    <property type="match status" value="1"/>
</dbReference>
<dbReference type="EMBL" id="CP036281">
    <property type="protein sequence ID" value="QDU80962.1"/>
    <property type="molecule type" value="Genomic_DNA"/>
</dbReference>
<dbReference type="InterPro" id="IPR016024">
    <property type="entry name" value="ARM-type_fold"/>
</dbReference>
<evidence type="ECO:0000256" key="1">
    <source>
        <dbReference type="ARBA" id="ARBA00022617"/>
    </source>
</evidence>
<dbReference type="GO" id="GO:0020037">
    <property type="term" value="F:heme binding"/>
    <property type="evidence" value="ECO:0007669"/>
    <property type="project" value="InterPro"/>
</dbReference>
<dbReference type="InterPro" id="IPR013428">
    <property type="entry name" value="Membrane-bound_put_N"/>
</dbReference>
<evidence type="ECO:0000256" key="2">
    <source>
        <dbReference type="ARBA" id="ARBA00022723"/>
    </source>
</evidence>
<dbReference type="InterPro" id="IPR011041">
    <property type="entry name" value="Quinoprot_gluc/sorb_DH_b-prop"/>
</dbReference>
<dbReference type="InterPro" id="IPR011042">
    <property type="entry name" value="6-blade_b-propeller_TolB-like"/>
</dbReference>
<dbReference type="InterPro" id="IPR009056">
    <property type="entry name" value="Cyt_c-like_dom"/>
</dbReference>
<dbReference type="InterPro" id="IPR011989">
    <property type="entry name" value="ARM-like"/>
</dbReference>
<feature type="domain" description="Cytochrome c" evidence="6">
    <location>
        <begin position="1037"/>
        <end position="1169"/>
    </location>
</feature>
<dbReference type="SUPFAM" id="SSF50952">
    <property type="entry name" value="Soluble quinoprotein glucose dehydrogenase"/>
    <property type="match status" value="1"/>
</dbReference>
<dbReference type="PROSITE" id="PS51007">
    <property type="entry name" value="CYTC"/>
    <property type="match status" value="1"/>
</dbReference>
<dbReference type="GO" id="GO:0009055">
    <property type="term" value="F:electron transfer activity"/>
    <property type="evidence" value="ECO:0007669"/>
    <property type="project" value="InterPro"/>
</dbReference>
<evidence type="ECO:0000256" key="4">
    <source>
        <dbReference type="PROSITE-ProRule" id="PRU00433"/>
    </source>
</evidence>
<feature type="signal peptide" evidence="5">
    <location>
        <begin position="1"/>
        <end position="32"/>
    </location>
</feature>
<dbReference type="GO" id="GO:0046872">
    <property type="term" value="F:metal ion binding"/>
    <property type="evidence" value="ECO:0007669"/>
    <property type="project" value="UniProtKB-KW"/>
</dbReference>
<keyword evidence="2 4" id="KW-0479">Metal-binding</keyword>
<dbReference type="Gene3D" id="1.25.10.10">
    <property type="entry name" value="Leucine-rich Repeat Variant"/>
    <property type="match status" value="1"/>
</dbReference>
<dbReference type="SUPFAM" id="SSF48371">
    <property type="entry name" value="ARM repeat"/>
    <property type="match status" value="1"/>
</dbReference>
<proteinExistence type="predicted"/>
<dbReference type="SUPFAM" id="SSF46626">
    <property type="entry name" value="Cytochrome c"/>
    <property type="match status" value="1"/>
</dbReference>
<evidence type="ECO:0000259" key="6">
    <source>
        <dbReference type="PROSITE" id="PS51007"/>
    </source>
</evidence>
<dbReference type="Pfam" id="PF23500">
    <property type="entry name" value="DUF7133"/>
    <property type="match status" value="1"/>
</dbReference>
<dbReference type="OrthoDB" id="225269at2"/>
<keyword evidence="3 4" id="KW-0408">Iron</keyword>
<accession>A0A518CP13</accession>
<dbReference type="InterPro" id="IPR036909">
    <property type="entry name" value="Cyt_c-like_dom_sf"/>
</dbReference>
<dbReference type="GO" id="GO:0016787">
    <property type="term" value="F:hydrolase activity"/>
    <property type="evidence" value="ECO:0007669"/>
    <property type="project" value="InterPro"/>
</dbReference>
<dbReference type="Pfam" id="PF06439">
    <property type="entry name" value="3keto-disac_hyd"/>
    <property type="match status" value="1"/>
</dbReference>
<dbReference type="InterPro" id="IPR055557">
    <property type="entry name" value="DUF7133"/>
</dbReference>
<dbReference type="Gene3D" id="2.120.10.30">
    <property type="entry name" value="TolB, C-terminal domain"/>
    <property type="match status" value="1"/>
</dbReference>
<evidence type="ECO:0000256" key="5">
    <source>
        <dbReference type="SAM" id="SignalP"/>
    </source>
</evidence>
<dbReference type="InterPro" id="IPR010496">
    <property type="entry name" value="AL/BT2_dom"/>
</dbReference>
<dbReference type="KEGG" id="plon:Pla110_26980"/>
<sequence precursor="true">MFFSARNTSSIIFSFVAAIVLAITASTLPAQSVNEGYLPKNEKGKTLNLDFEIGTLDDWTAEGEAFEGQPIEGDTVQPRLAKSNSLHQGEFWIGGYEKVHDKPQGTLTSASFPITSRWATFLLGGGFHSETAVELVEASSDEVLATYVGIGRENMHRVVVDLKEHMGEEIFIRLIDKHSGGWGHINFDNFRFHERQPGDATPVFVKLTADEYPYAGLEPDESARVMKMPEGFSTTVFAAEPDVMQPIAMAIDNRGRVWIAEGYQYPVRAPEGEGQDRILIFEDTDGDGVHDVRKVFAENLNLVSGIEVGFGGVWVGAAPYLLFIPDADGDDIPDGEPVILLDGWGYQDTHETLNAFIWGPDGWLYGCHGVFTHSRVGKPGTPDEERIPLNAAIWRYHPTRHEFDIFAQGTSNPWGVDFDDHGQAFCTACVIPHLYHIIQGARYQRQAGQHFNPYTYDDIKTIADHRHYVGAWAHIGNGKSDSVGGGHAHAGAMIYLGGVWPDEYRNQIIMNNIHGQRLNADILEPQGSGYVGKHGPDFLLTGDKASQMLNIRYGPDGQAYVIDWYDMNACHHRKTDQHDRTNGRIYKVSYGETKPAIVDLKQKSDQELAEYVLSKNDWYVRHARRILQERSVERELDAGAIEGLVNVAAKHPDETRRLRAFWMLHVTNSLTDALTLEGLNDSNPYVRGWVIQLALESETAATESLLAKFEELALDDEWPVVRLYLASAAQKLPVEQRWKLIENLLTHAEDVDDHNLPLMYWYAAEPLATADAERALKLALQGGDNIPLIRSFMLRRIASDDSVENRKVLVSALGISDDPQVQLPFLDSLSRAYRGQENPQPPAGWEAVYEPLVKSDDKDVRNNALALAARFQNKDAIAQLHTMAAESEDEQSRKLALDVLVSLREPEIVFLLQSLIPNGKWGSLAIKGLANYSEPQTAPLLIQAWPELSAENKRFAIATLSSRAAYGKVLLSAIADKQIPNSALTADLVRQMQYYKDEKLNEQLVSVWGTVTDTPEELKQLIAVYTQLVNKQDGPPPDLSLGRAVFAATCQRCHILYGQGGKVGPDLTGSNRNNLEYLLSNIVDPSSVMAKEYQPSTIITEDGRVLTGIVREETDDLLTLQSAEEMLEIPKSEIDERLLSKKSMMPDNQLKPFNDLQIRSLIAYLRHDQQVPLLATKENSSLIFNGRDLSLWLGDRQIWSVQDGEIVGKSNGLKENNFLISNMVAEDFRLSVEVKLVDDAGNSGIQFRSRPRGNFHEMLGYQADIGPNWWGKLYEEERRGLLWEESAEEHVNKGDWNTYTIEARGNDIKTWINGELSVDLTDPRGLNRGHFALQVHSGGPTEVRFRNFKLEVID</sequence>
<dbReference type="NCBIfam" id="TIGR02603">
    <property type="entry name" value="CxxCH_TIGR02603"/>
    <property type="match status" value="1"/>
</dbReference>
<feature type="chain" id="PRO_5021978591" description="Cytochrome c domain-containing protein" evidence="5">
    <location>
        <begin position="33"/>
        <end position="1354"/>
    </location>
</feature>
<organism evidence="7 8">
    <name type="scientific">Polystyrenella longa</name>
    <dbReference type="NCBI Taxonomy" id="2528007"/>
    <lineage>
        <taxon>Bacteria</taxon>
        <taxon>Pseudomonadati</taxon>
        <taxon>Planctomycetota</taxon>
        <taxon>Planctomycetia</taxon>
        <taxon>Planctomycetales</taxon>
        <taxon>Planctomycetaceae</taxon>
        <taxon>Polystyrenella</taxon>
    </lineage>
</organism>
<dbReference type="Gene3D" id="2.60.120.560">
    <property type="entry name" value="Exo-inulinase, domain 1"/>
    <property type="match status" value="1"/>
</dbReference>
<dbReference type="PANTHER" id="PTHR33546:SF1">
    <property type="entry name" value="LARGE, MULTIFUNCTIONAL SECRETED PROTEIN"/>
    <property type="match status" value="1"/>
</dbReference>
<keyword evidence="5" id="KW-0732">Signal</keyword>